<dbReference type="Gene3D" id="2.30.29.30">
    <property type="entry name" value="Pleckstrin-homology domain (PH domain)/Phosphotyrosine-binding domain (PTB)"/>
    <property type="match status" value="1"/>
</dbReference>
<feature type="compositionally biased region" description="Basic and acidic residues" evidence="2">
    <location>
        <begin position="226"/>
        <end position="240"/>
    </location>
</feature>
<feature type="region of interest" description="Disordered" evidence="2">
    <location>
        <begin position="1043"/>
        <end position="1086"/>
    </location>
</feature>
<dbReference type="CDD" id="cd05136">
    <property type="entry name" value="RasGAP_DAB2IP"/>
    <property type="match status" value="1"/>
</dbReference>
<evidence type="ECO:0000313" key="6">
    <source>
        <dbReference type="EMBL" id="KAK8375920.1"/>
    </source>
</evidence>
<feature type="region of interest" description="Disordered" evidence="2">
    <location>
        <begin position="180"/>
        <end position="306"/>
    </location>
</feature>
<dbReference type="SUPFAM" id="SSF48350">
    <property type="entry name" value="GTPase activation domain, GAP"/>
    <property type="match status" value="1"/>
</dbReference>
<dbReference type="Gene3D" id="2.60.40.150">
    <property type="entry name" value="C2 domain"/>
    <property type="match status" value="1"/>
</dbReference>
<feature type="compositionally biased region" description="Polar residues" evidence="2">
    <location>
        <begin position="3059"/>
        <end position="3068"/>
    </location>
</feature>
<feature type="compositionally biased region" description="Low complexity" evidence="2">
    <location>
        <begin position="2776"/>
        <end position="2793"/>
    </location>
</feature>
<dbReference type="Proteomes" id="UP001487740">
    <property type="component" value="Unassembled WGS sequence"/>
</dbReference>
<dbReference type="Pfam" id="PF00616">
    <property type="entry name" value="RasGAP"/>
    <property type="match status" value="1"/>
</dbReference>
<feature type="compositionally biased region" description="Low complexity" evidence="2">
    <location>
        <begin position="450"/>
        <end position="476"/>
    </location>
</feature>
<dbReference type="Pfam" id="PF25321">
    <property type="entry name" value="PH_RASGAP"/>
    <property type="match status" value="1"/>
</dbReference>
<dbReference type="EMBL" id="JARAKH010000049">
    <property type="protein sequence ID" value="KAK8375920.1"/>
    <property type="molecule type" value="Genomic_DNA"/>
</dbReference>
<sequence length="3179" mass="349164">MPAYVGPAFPHTAAYATPPQRHDYLGEEHSYGSVPRSYPHGGGHYPPECGYSSSVMYRQREGYVPLEGSLGRPVYEVQPEDMYHSGVPYTARDNYPSKSSYMYTGYPQKRHSGLPQEPPDKKGEVERKTSVLSADSLEDVPLSPTSPVSPPLPPEARKAACYKDSLEDVRPRMVSELRDFFERQKSTTSTSSPESESFQESKTEEEEENEEEDEDEDEEDEDRDEDASKRKDMKKGDKQIKNPAADYIQQDLTSSVTSDQTEDASTTTECAAQQHHDSSSEDPTKDLYEEESDSPPLKLSPRHGDVAFLRATQDTPQTLLASTRLVQATLKPPAKATTFFISLGTKLKPPNFEDTKTVTKGGEKKENIALKENCASDSSDSSGGKNSPATPGEDLSASSDPADYQESRLILRHFVHNWESESPPQEDSDIDEFFLVLDSTGGRGNFNFPSGSSSMLSSVGSSLSDQRSETTQSTDQDSFDDGNLADIGEPDTTSSSGLSPVQESQTEESSAPQTPEVLDQPEDKDGFLDTSHNVIVKPFLGLGKDIARESHAGPVLGSKPNPYLGSDSLLPVPEESVTPGRECETVIDTVFCDSDDECGHPAREEWCKAARDAPAAAARQASPCSDAGASCDTLCAASTPEGSRDTLCCSDETGRKVSSGQLKVSQSVVTGSRPRGQPEGGASGVAIHSGSVQPARGYAKPHDIRGNEVTSGSVARDATGESGTPDPSPGAALTLTPHTFDFTTVPRPTPDLEALATLIADRIMNGTVASTSVRAGASGSTSTGPAVPTLPTTTEGDEADASSQAVSGGCIEHHPQPCTSVTVPLALPPAMNGGESEVVTSSARLSVADVACKHSGDENSVLCCAGKEKHLWKKANKCVNMASCVSDRLTECSDSVETVPLVAGRGEALVSGSEVHPRKLFRQSPMTVDKGDKATEACVPSGGLSATILGRADMQPAMLRQDSRGSTCESLDSRKTSLGSTITSLDEEFSDMSPEEFFERRYSVSSGISSTSESTGRKFSTSSFASDDWEWFPGRKKSVRGHQWSFGEHRSEGGERGDLRKLSSVSTDSSTSSGIGSMESSGTESRKFSVNSGISCLSRINEECRTLTDADLSMLESFEEEHPVEESPASPGPAACHNITLDGRRLSLPPPVWPREAHRDVKEDVIEHKIFSAALEGKGDAVGVQEPEFIVKRAEILKTAHPGPGNEPTLDLPLICPSSCPLRRKDYLSHPECDHAHAHTHSLNSNDTREKRKSLNFVPRLLKPKSRHSARRLTLHTFENIAELVKKEQQAAGHKPGSVAPESVTNLSSVEAPQNDLIKEVEFRRNLVRDLEKLEAEIEAEVQALGSDASQGRDDDDAASTVVAFDSNESVASASSFSGVDSGAEDAALPTSDTEPEFEAARPPVRVNTEEETRLSGRPQTEGNAEEPPSATLPDSKSLPNLLSSEGGKKLSLVKGSERPEPRREGGKPARSMDTLLNEEEIVPCSNYEFSEVAFPPMVSLDEVEEQEVIENFSDEDLVSDADFEAFSETEHDDTDLDHLNLELFELSGQNGEAAAQRLTKRQKKMKKIRRKFSFSSKEKQPKDMKDAISSSLKRLKTAKQKIEQLVTKTLRSDQPSCPSSAESAAGSPPSPRTAEDSCDARKTRPEAPSQKKDSHCSKASETQLSVASETRGPEEAEGAGSASRRTSKSSDDWSAPGPWDSRLPDGHESAYSWSDADSDFEFVAMEPPRPLPVTQEAEPAARETGPQEPTAGKHSQPAAAPGEDREVRPCHRPSNSLRSSKVPLATWEPFFCVLLQDEKTFTSYRSEEMSVIPGAPIRPHTNKLIGDSLFYDLPRMRLDGGARAFRRRWGYELTPPPTLVEEENEDDPYDLPPNHEEDNLSYTETRSLRDDYLFSSSQDTSYEKACGSDRRGSAPATPILGGRHADSTPSRLVSFFSKRSFKSNPLKRTKSVTKLERTKRGSRGGMSGLLEADPLSLGSSAARLRSSRSHESLLSSHNMMNTLDLAAGEVTIKPLHTSVLGQEHCFQVTSPTGTRYFSCRTADERDRWVDSLRKAVNPNFDNVRRTDNSLKIFILEAKGVANKKRYFCELMLDGSLYARTSSKQKSEMCFWGEQFEFSSLPSVENITISLYREGDKKRKKEKNVLVGSVNIPVSNVSSRSHIEKWYQVQNDNRAPSKDNAALRIKCKFQSIDILPMELYTNFLQYIKTNYGTLCELLEPVISVKAKEDIATSMIHIMQREGMARNYLADLVMLEIERIDDSHLLFRGNSLATKSMEAFMKLVGNKYLLDTLRQVINKVVETGLDCEVDPMKVPQISSLQKQQENLLSTVRMTWSRVLNSHPYFPVELRECFCTYRERLTKIGKQNLSDNLISASIFLRFLCPAILSPSLFNITQEYPDERASRNLTLIAKTLQTLANFTKFQGKENFMEFMNEFIEMEQAQMKSFLKQISSPATHDHRVPEYDRDIDMGKEISLLHTFLTEALKKLSTCTTKTSIGVAQQHEVEKLRLILEEIRVAQTQPNINIVQRLSSHNAPTSPIGDPSLTQETARVEDRVGYQSLQRNIFRYNDPTVSDDHKLLPPPPISFIQSPPEPPSTPRPSTLPRNTYLMGSARKPAVDLNTADDYVLFSALDPEGKARDPSAIGHSYSYSHLAPTPSQNTSSPVHNHNHQHHHHFHNHSTAWYNNRQVFPSHQQVNGHGQVHQNGHVVSNGNPEESLDISHEENDQNSTGETEGNMKGSQTSISQLSNVASSGYQSFAYSQSSSPVDPSITHHDAANNNAAANNNSNSSNNSSGMHISPHMTPPQLSAPLAFNNPMYHLNAATSSPRPVPHRGPRMAHHHHHHHHHHLQQSSQQQQSPVSSSLSSAHSVEDLPSVPTITSSLASSRGPQHHSSSSEDNTSLACTPPLEHRGFKSGAPRTNPRCLPPGWGQSTLAPVTPDHHHSTSDLLGGAQCRRTKTARRQSTGVSTSRRQPYKYDSDSSSDEQQSPPARVRPQRGNHRVSEMKTLDEYEQEILALRTAMEEMHHKLVTAEEQAQTRAVNSEGSEAVPPTSPCDPRQRSSSTASPLTHHQHSRHSRQSPQCPLAQQTGDQAQMREMIQKLQEQFRKEQKKMTELMSEKDALIQAQEDRINALDRTNTQLLMALEHIRELKLRESVESPAAAQEVSQLSDTSDYKSSSC</sequence>
<dbReference type="PANTHER" id="PTHR10194:SF60">
    <property type="entry name" value="RAS GTPASE-ACTIVATING PROTEIN RASKOL"/>
    <property type="match status" value="1"/>
</dbReference>
<feature type="compositionally biased region" description="Low complexity" evidence="2">
    <location>
        <begin position="1370"/>
        <end position="1382"/>
    </location>
</feature>
<feature type="compositionally biased region" description="Basic residues" evidence="2">
    <location>
        <begin position="2829"/>
        <end position="2848"/>
    </location>
</feature>
<feature type="compositionally biased region" description="Basic and acidic residues" evidence="2">
    <location>
        <begin position="1634"/>
        <end position="1659"/>
    </location>
</feature>
<dbReference type="PANTHER" id="PTHR10194">
    <property type="entry name" value="RAS GTPASE-ACTIVATING PROTEINS"/>
    <property type="match status" value="1"/>
</dbReference>
<feature type="compositionally biased region" description="Basic and acidic residues" evidence="2">
    <location>
        <begin position="274"/>
        <end position="287"/>
    </location>
</feature>
<evidence type="ECO:0000313" key="7">
    <source>
        <dbReference type="Proteomes" id="UP001487740"/>
    </source>
</evidence>
<name>A0AAW0SKJ4_SCYPA</name>
<dbReference type="Gene3D" id="1.10.506.10">
    <property type="entry name" value="GTPase Activation - p120gap, domain 1"/>
    <property type="match status" value="2"/>
</dbReference>
<evidence type="ECO:0000259" key="4">
    <source>
        <dbReference type="PROSITE" id="PS50004"/>
    </source>
</evidence>
<feature type="region of interest" description="Disordered" evidence="2">
    <location>
        <begin position="1904"/>
        <end position="1928"/>
    </location>
</feature>
<feature type="compositionally biased region" description="Low complexity" evidence="2">
    <location>
        <begin position="2695"/>
        <end position="2708"/>
    </location>
</feature>
<feature type="region of interest" description="Disordered" evidence="2">
    <location>
        <begin position="2695"/>
        <end position="2743"/>
    </location>
</feature>
<dbReference type="PROSITE" id="PS00509">
    <property type="entry name" value="RAS_GTPASE_ACTIV_1"/>
    <property type="match status" value="1"/>
</dbReference>
<dbReference type="InterPro" id="IPR011993">
    <property type="entry name" value="PH-like_dom_sf"/>
</dbReference>
<feature type="compositionally biased region" description="Polar residues" evidence="2">
    <location>
        <begin position="660"/>
        <end position="670"/>
    </location>
</feature>
<evidence type="ECO:0000259" key="5">
    <source>
        <dbReference type="PROSITE" id="PS50018"/>
    </source>
</evidence>
<feature type="compositionally biased region" description="Polar residues" evidence="2">
    <location>
        <begin position="3033"/>
        <end position="3044"/>
    </location>
</feature>
<dbReference type="InterPro" id="IPR001849">
    <property type="entry name" value="PH_domain"/>
</dbReference>
<feature type="region of interest" description="Disordered" evidence="2">
    <location>
        <begin position="1370"/>
        <end position="1473"/>
    </location>
</feature>
<feature type="compositionally biased region" description="Polar residues" evidence="2">
    <location>
        <begin position="250"/>
        <end position="271"/>
    </location>
</feature>
<feature type="compositionally biased region" description="Polar residues" evidence="2">
    <location>
        <begin position="2876"/>
        <end position="2887"/>
    </location>
</feature>
<keyword evidence="1" id="KW-0343">GTPase activation</keyword>
<proteinExistence type="predicted"/>
<dbReference type="SMART" id="SM00323">
    <property type="entry name" value="RasGAP"/>
    <property type="match status" value="1"/>
</dbReference>
<feature type="region of interest" description="Disordered" evidence="2">
    <location>
        <begin position="446"/>
        <end position="528"/>
    </location>
</feature>
<feature type="region of interest" description="Disordered" evidence="2">
    <location>
        <begin position="1731"/>
        <end position="1779"/>
    </location>
</feature>
<feature type="region of interest" description="Disordered" evidence="2">
    <location>
        <begin position="660"/>
        <end position="734"/>
    </location>
</feature>
<dbReference type="PROSITE" id="PS50003">
    <property type="entry name" value="PH_DOMAIN"/>
    <property type="match status" value="1"/>
</dbReference>
<feature type="compositionally biased region" description="Basic and acidic residues" evidence="2">
    <location>
        <begin position="118"/>
        <end position="129"/>
    </location>
</feature>
<gene>
    <name evidence="6" type="ORF">O3P69_008564</name>
</gene>
<feature type="region of interest" description="Disordered" evidence="2">
    <location>
        <begin position="2634"/>
        <end position="2677"/>
    </location>
</feature>
<feature type="domain" description="C2" evidence="4">
    <location>
        <begin position="2049"/>
        <end position="2167"/>
    </location>
</feature>
<dbReference type="InterPro" id="IPR008936">
    <property type="entry name" value="Rho_GTPase_activation_prot"/>
</dbReference>
<feature type="compositionally biased region" description="Polar residues" evidence="2">
    <location>
        <begin position="2655"/>
        <end position="2664"/>
    </location>
</feature>
<feature type="compositionally biased region" description="Low complexity" evidence="2">
    <location>
        <begin position="1063"/>
        <end position="1083"/>
    </location>
</feature>
<dbReference type="PROSITE" id="PS50018">
    <property type="entry name" value="RAS_GTPASE_ACTIV_2"/>
    <property type="match status" value="1"/>
</dbReference>
<organism evidence="6 7">
    <name type="scientific">Scylla paramamosain</name>
    <name type="common">Mud crab</name>
    <dbReference type="NCBI Taxonomy" id="85552"/>
    <lineage>
        <taxon>Eukaryota</taxon>
        <taxon>Metazoa</taxon>
        <taxon>Ecdysozoa</taxon>
        <taxon>Arthropoda</taxon>
        <taxon>Crustacea</taxon>
        <taxon>Multicrustacea</taxon>
        <taxon>Malacostraca</taxon>
        <taxon>Eumalacostraca</taxon>
        <taxon>Eucarida</taxon>
        <taxon>Decapoda</taxon>
        <taxon>Pleocyemata</taxon>
        <taxon>Brachyura</taxon>
        <taxon>Eubrachyura</taxon>
        <taxon>Portunoidea</taxon>
        <taxon>Portunidae</taxon>
        <taxon>Portuninae</taxon>
        <taxon>Scylla</taxon>
    </lineage>
</organism>
<feature type="compositionally biased region" description="Basic and acidic residues" evidence="2">
    <location>
        <begin position="20"/>
        <end position="30"/>
    </location>
</feature>
<dbReference type="SUPFAM" id="SSF50729">
    <property type="entry name" value="PH domain-like"/>
    <property type="match status" value="1"/>
</dbReference>
<feature type="compositionally biased region" description="Polar residues" evidence="2">
    <location>
        <begin position="491"/>
        <end position="513"/>
    </location>
</feature>
<feature type="compositionally biased region" description="Acidic residues" evidence="2">
    <location>
        <begin position="1861"/>
        <end position="1870"/>
    </location>
</feature>
<feature type="region of interest" description="Disordered" evidence="2">
    <location>
        <begin position="100"/>
        <end position="168"/>
    </location>
</feature>
<dbReference type="GO" id="GO:0005096">
    <property type="term" value="F:GTPase activator activity"/>
    <property type="evidence" value="ECO:0007669"/>
    <property type="project" value="UniProtKB-KW"/>
</dbReference>
<dbReference type="InterPro" id="IPR001936">
    <property type="entry name" value="RasGAP_dom"/>
</dbReference>
<dbReference type="SUPFAM" id="SSF49562">
    <property type="entry name" value="C2 domain (Calcium/lipid-binding domain, CaLB)"/>
    <property type="match status" value="1"/>
</dbReference>
<feature type="compositionally biased region" description="Pro residues" evidence="2">
    <location>
        <begin position="2579"/>
        <end position="2597"/>
    </location>
</feature>
<feature type="region of interest" description="Disordered" evidence="2">
    <location>
        <begin position="3032"/>
        <end position="3091"/>
    </location>
</feature>
<dbReference type="Pfam" id="PF00168">
    <property type="entry name" value="C2"/>
    <property type="match status" value="1"/>
</dbReference>
<keyword evidence="7" id="KW-1185">Reference proteome</keyword>
<protein>
    <submittedName>
        <fullName evidence="6">Uncharacterized protein</fullName>
    </submittedName>
</protein>
<feature type="compositionally biased region" description="Polar residues" evidence="2">
    <location>
        <begin position="3164"/>
        <end position="3179"/>
    </location>
</feature>
<dbReference type="InterPro" id="IPR023152">
    <property type="entry name" value="RasGAP_CS"/>
</dbReference>
<feature type="compositionally biased region" description="Low complexity" evidence="2">
    <location>
        <begin position="1442"/>
        <end position="1455"/>
    </location>
</feature>
<comment type="caution">
    <text evidence="6">The sequence shown here is derived from an EMBL/GenBank/DDBJ whole genome shotgun (WGS) entry which is preliminary data.</text>
</comment>
<dbReference type="InterPro" id="IPR035892">
    <property type="entry name" value="C2_domain_sf"/>
</dbReference>
<feature type="region of interest" description="Disordered" evidence="2">
    <location>
        <begin position="2571"/>
        <end position="2602"/>
    </location>
</feature>
<dbReference type="InterPro" id="IPR039360">
    <property type="entry name" value="Ras_GTPase"/>
</dbReference>
<dbReference type="CDD" id="cd04013">
    <property type="entry name" value="C2_SynGAP_like"/>
    <property type="match status" value="1"/>
</dbReference>
<feature type="region of interest" description="Disordered" evidence="2">
    <location>
        <begin position="370"/>
        <end position="403"/>
    </location>
</feature>
<accession>A0AAW0SKJ4</accession>
<evidence type="ECO:0000256" key="2">
    <source>
        <dbReference type="SAM" id="MobiDB-lite"/>
    </source>
</evidence>
<dbReference type="InterPro" id="IPR057606">
    <property type="entry name" value="SynGAP1-like_PH"/>
</dbReference>
<reference evidence="6 7" key="1">
    <citation type="submission" date="2023-03" db="EMBL/GenBank/DDBJ databases">
        <title>High-quality genome of Scylla paramamosain provides insights in environmental adaptation.</title>
        <authorList>
            <person name="Zhang L."/>
        </authorList>
    </citation>
    <scope>NUCLEOTIDE SEQUENCE [LARGE SCALE GENOMIC DNA]</scope>
    <source>
        <strain evidence="6">LZ_2023a</strain>
        <tissue evidence="6">Muscle</tissue>
    </source>
</reference>
<dbReference type="InterPro" id="IPR000008">
    <property type="entry name" value="C2_dom"/>
</dbReference>
<evidence type="ECO:0000259" key="3">
    <source>
        <dbReference type="PROSITE" id="PS50003"/>
    </source>
</evidence>
<feature type="compositionally biased region" description="Polar residues" evidence="2">
    <location>
        <begin position="2961"/>
        <end position="2971"/>
    </location>
</feature>
<feature type="compositionally biased region" description="Basic residues" evidence="2">
    <location>
        <begin position="2666"/>
        <end position="2677"/>
    </location>
</feature>
<feature type="region of interest" description="Disordered" evidence="2">
    <location>
        <begin position="1856"/>
        <end position="1883"/>
    </location>
</feature>
<feature type="compositionally biased region" description="Basic and acidic residues" evidence="2">
    <location>
        <begin position="1577"/>
        <end position="1587"/>
    </location>
</feature>
<dbReference type="PROSITE" id="PS50004">
    <property type="entry name" value="C2"/>
    <property type="match status" value="1"/>
</dbReference>
<feature type="compositionally biased region" description="Acidic residues" evidence="2">
    <location>
        <begin position="203"/>
        <end position="225"/>
    </location>
</feature>
<evidence type="ECO:0000256" key="1">
    <source>
        <dbReference type="ARBA" id="ARBA00022468"/>
    </source>
</evidence>
<feature type="domain" description="Ras-GAP" evidence="5">
    <location>
        <begin position="2226"/>
        <end position="2418"/>
    </location>
</feature>
<feature type="compositionally biased region" description="Polar residues" evidence="2">
    <location>
        <begin position="3080"/>
        <end position="3091"/>
    </location>
</feature>
<feature type="compositionally biased region" description="Polar residues" evidence="2">
    <location>
        <begin position="773"/>
        <end position="794"/>
    </location>
</feature>
<feature type="compositionally biased region" description="Basic and acidic residues" evidence="2">
    <location>
        <begin position="1047"/>
        <end position="1061"/>
    </location>
</feature>
<dbReference type="SMART" id="SM00239">
    <property type="entry name" value="C2"/>
    <property type="match status" value="1"/>
</dbReference>
<feature type="region of interest" description="Disordered" evidence="2">
    <location>
        <begin position="3155"/>
        <end position="3179"/>
    </location>
</feature>
<feature type="compositionally biased region" description="Low complexity" evidence="2">
    <location>
        <begin position="2849"/>
        <end position="2867"/>
    </location>
</feature>
<feature type="compositionally biased region" description="Basic and acidic residues" evidence="2">
    <location>
        <begin position="1456"/>
        <end position="1468"/>
    </location>
</feature>
<feature type="region of interest" description="Disordered" evidence="2">
    <location>
        <begin position="2758"/>
        <end position="3006"/>
    </location>
</feature>
<feature type="compositionally biased region" description="Polar residues" evidence="2">
    <location>
        <begin position="2726"/>
        <end position="2743"/>
    </location>
</feature>
<feature type="region of interest" description="Disordered" evidence="2">
    <location>
        <begin position="773"/>
        <end position="810"/>
    </location>
</feature>
<feature type="compositionally biased region" description="Low complexity" evidence="2">
    <location>
        <begin position="1616"/>
        <end position="1628"/>
    </location>
</feature>
<feature type="region of interest" description="Disordered" evidence="2">
    <location>
        <begin position="16"/>
        <end position="45"/>
    </location>
</feature>
<feature type="region of interest" description="Disordered" evidence="2">
    <location>
        <begin position="1570"/>
        <end position="1714"/>
    </location>
</feature>
<feature type="domain" description="PH" evidence="3">
    <location>
        <begin position="2024"/>
        <end position="2058"/>
    </location>
</feature>
<feature type="compositionally biased region" description="Polar residues" evidence="2">
    <location>
        <begin position="1660"/>
        <end position="1669"/>
    </location>
</feature>
<feature type="compositionally biased region" description="Low complexity" evidence="2">
    <location>
        <begin position="186"/>
        <end position="200"/>
    </location>
</feature>